<organism evidence="2 3">
    <name type="scientific">Streptosporangium album</name>
    <dbReference type="NCBI Taxonomy" id="47479"/>
    <lineage>
        <taxon>Bacteria</taxon>
        <taxon>Bacillati</taxon>
        <taxon>Actinomycetota</taxon>
        <taxon>Actinomycetes</taxon>
        <taxon>Streptosporangiales</taxon>
        <taxon>Streptosporangiaceae</taxon>
        <taxon>Streptosporangium</taxon>
    </lineage>
</organism>
<protein>
    <recommendedName>
        <fullName evidence="1">DUF4158 domain-containing protein</fullName>
    </recommendedName>
</protein>
<feature type="domain" description="DUF4158" evidence="1">
    <location>
        <begin position="20"/>
        <end position="151"/>
    </location>
</feature>
<comment type="caution">
    <text evidence="2">The sequence shown here is derived from an EMBL/GenBank/DDBJ whole genome shotgun (WGS) entry which is preliminary data.</text>
</comment>
<dbReference type="AlphaFoldDB" id="A0A7W7W7H0"/>
<dbReference type="RefSeq" id="WP_184753310.1">
    <property type="nucleotide sequence ID" value="NZ_BAABEK010000070.1"/>
</dbReference>
<gene>
    <name evidence="2" type="ORF">FHR32_001143</name>
</gene>
<sequence>MTVIPVCSEITGWRAEVRAEWDPNELIGSWTLVEGNWELIKNKSGATRLGFALMLKFYEIEGRFPAGPEEIPQVAVAYVASLVKVEPGMFAKYRWSGRTIEYHRKQIREAFGTRPPTEEDEERWARWMADELCSTETNRDRLAEAVRRRCRGVTSMRTKSLV</sequence>
<evidence type="ECO:0000259" key="1">
    <source>
        <dbReference type="Pfam" id="PF13700"/>
    </source>
</evidence>
<dbReference type="EMBL" id="JACHJU010000001">
    <property type="protein sequence ID" value="MBB4936838.1"/>
    <property type="molecule type" value="Genomic_DNA"/>
</dbReference>
<evidence type="ECO:0000313" key="3">
    <source>
        <dbReference type="Proteomes" id="UP000534286"/>
    </source>
</evidence>
<evidence type="ECO:0000313" key="2">
    <source>
        <dbReference type="EMBL" id="MBB4936838.1"/>
    </source>
</evidence>
<proteinExistence type="predicted"/>
<dbReference type="Proteomes" id="UP000534286">
    <property type="component" value="Unassembled WGS sequence"/>
</dbReference>
<dbReference type="InterPro" id="IPR025296">
    <property type="entry name" value="DUF4158"/>
</dbReference>
<dbReference type="Pfam" id="PF13700">
    <property type="entry name" value="DUF4158"/>
    <property type="match status" value="1"/>
</dbReference>
<accession>A0A7W7W7H0</accession>
<reference evidence="2 3" key="1">
    <citation type="submission" date="2020-08" db="EMBL/GenBank/DDBJ databases">
        <title>Sequencing the genomes of 1000 actinobacteria strains.</title>
        <authorList>
            <person name="Klenk H.-P."/>
        </authorList>
    </citation>
    <scope>NUCLEOTIDE SEQUENCE [LARGE SCALE GENOMIC DNA]</scope>
    <source>
        <strain evidence="2 3">DSM 43023</strain>
    </source>
</reference>
<name>A0A7W7W7H0_9ACTN</name>
<keyword evidence="3" id="KW-1185">Reference proteome</keyword>